<feature type="domain" description="ABC3 transporter permease C-terminal" evidence="7">
    <location>
        <begin position="672"/>
        <end position="785"/>
    </location>
</feature>
<dbReference type="EMBL" id="FZNY01000002">
    <property type="protein sequence ID" value="SNR76330.1"/>
    <property type="molecule type" value="Genomic_DNA"/>
</dbReference>
<dbReference type="OrthoDB" id="5933722at2"/>
<feature type="transmembrane region" description="Helical" evidence="6">
    <location>
        <begin position="287"/>
        <end position="310"/>
    </location>
</feature>
<evidence type="ECO:0000313" key="10">
    <source>
        <dbReference type="Proteomes" id="UP000198379"/>
    </source>
</evidence>
<dbReference type="PANTHER" id="PTHR30572:SF18">
    <property type="entry name" value="ABC-TYPE MACROLIDE FAMILY EXPORT SYSTEM PERMEASE COMPONENT 2"/>
    <property type="match status" value="1"/>
</dbReference>
<evidence type="ECO:0000313" key="9">
    <source>
        <dbReference type="EMBL" id="SNR76330.1"/>
    </source>
</evidence>
<gene>
    <name evidence="9" type="ORF">SAMN06265376_102474</name>
</gene>
<proteinExistence type="predicted"/>
<keyword evidence="5 6" id="KW-0472">Membrane</keyword>
<feature type="transmembrane region" description="Helical" evidence="6">
    <location>
        <begin position="672"/>
        <end position="693"/>
    </location>
</feature>
<feature type="domain" description="ABC3 transporter permease C-terminal" evidence="7">
    <location>
        <begin position="294"/>
        <end position="408"/>
    </location>
</feature>
<sequence>MFKYNLKIAFRNFKKYKSSFVINIIGLSAGIACVLFISLWVHDEMRVDKFHEKEKQLYQVLSNMTLNDETKTFVGSPFLLADDITKEFPEVEAATAINADFATPEGVFTHGDNNQTAKGLFALPNFFEVFSFDVLVGDQNQVLQNKYNLVISEELAKRLFKTKENAIGKTLNWNYKWTDGNGEETLVVSGVFKTPPAHSTMKFDYVVHSELLIDSDRWAGDWSGHYAKSYLVLKEDTNISNFNQKIANYLNTKRDGKFKFTSFVQKFSDRYLNLPYENGVQVGGRIVYVRLFISIALITLLIACINFINLTTAQASRKMKEVGVKKTLGASRRSLVYQYMSEALILVILSTGVALLLVFLFLPKFNAITDKNILLNFGSNQLFIITLIIIVTGFLAGSYPAFRLSSFKPVTTLKGETPKTVWEFFLRKGLVVFQFTISIVFIISILVVNKQVKYMQTKNLGYNKENVIQFEIGSNIENPETLLNELKNITTVQSVGFTNGEFLEGTDNNGGWIWPGKDSEDYRSFQAPRMGYGAIETLGMNIIAGRSFSKEFNDNYNKIILNESALKLMSLENPIGQMLKKGEAQQEIIGIVEDFQYGSLHKKIEPLVIRFRSYGNNILVKIAPGTERETLSKMESIYTKFNPGYPFDYSFMDSNYNKLYAAEIKVANLSDFFAILAIIISSLGLFGLATFTAERRAKEIGIRKILGSSVLGIVKMLSSEFAKMVGFAALIAFPIGYWLCSKWLDNFGYAIELKWWFFGLAGCITMLVAMITVGLQCYRAATANPIHAIKTE</sequence>
<reference evidence="9 10" key="1">
    <citation type="submission" date="2017-06" db="EMBL/GenBank/DDBJ databases">
        <authorList>
            <person name="Kim H.J."/>
            <person name="Triplett B.A."/>
        </authorList>
    </citation>
    <scope>NUCLEOTIDE SEQUENCE [LARGE SCALE GENOMIC DNA]</scope>
    <source>
        <strain evidence="9 10">DSM 25597</strain>
    </source>
</reference>
<accession>A0A238YZ36</accession>
<name>A0A238YZ36_9FLAO</name>
<evidence type="ECO:0000256" key="5">
    <source>
        <dbReference type="ARBA" id="ARBA00023136"/>
    </source>
</evidence>
<feature type="transmembrane region" description="Helical" evidence="6">
    <location>
        <begin position="755"/>
        <end position="775"/>
    </location>
</feature>
<keyword evidence="10" id="KW-1185">Reference proteome</keyword>
<keyword evidence="2" id="KW-1003">Cell membrane</keyword>
<protein>
    <submittedName>
        <fullName evidence="9">ABC-type transport system, involved in lipoprotein release, permease component</fullName>
    </submittedName>
</protein>
<feature type="transmembrane region" description="Helical" evidence="6">
    <location>
        <begin position="20"/>
        <end position="41"/>
    </location>
</feature>
<evidence type="ECO:0000256" key="4">
    <source>
        <dbReference type="ARBA" id="ARBA00022989"/>
    </source>
</evidence>
<dbReference type="PANTHER" id="PTHR30572">
    <property type="entry name" value="MEMBRANE COMPONENT OF TRANSPORTER-RELATED"/>
    <property type="match status" value="1"/>
</dbReference>
<evidence type="ECO:0000256" key="6">
    <source>
        <dbReference type="SAM" id="Phobius"/>
    </source>
</evidence>
<organism evidence="9 10">
    <name type="scientific">Dokdonia pacifica</name>
    <dbReference type="NCBI Taxonomy" id="1627892"/>
    <lineage>
        <taxon>Bacteria</taxon>
        <taxon>Pseudomonadati</taxon>
        <taxon>Bacteroidota</taxon>
        <taxon>Flavobacteriia</taxon>
        <taxon>Flavobacteriales</taxon>
        <taxon>Flavobacteriaceae</taxon>
        <taxon>Dokdonia</taxon>
    </lineage>
</organism>
<dbReference type="RefSeq" id="WP_089371215.1">
    <property type="nucleotide sequence ID" value="NZ_BMEP01000001.1"/>
</dbReference>
<comment type="subcellular location">
    <subcellularLocation>
        <location evidence="1">Cell membrane</location>
        <topology evidence="1">Multi-pass membrane protein</topology>
    </subcellularLocation>
</comment>
<evidence type="ECO:0000259" key="8">
    <source>
        <dbReference type="Pfam" id="PF12704"/>
    </source>
</evidence>
<dbReference type="GO" id="GO:0005886">
    <property type="term" value="C:plasma membrane"/>
    <property type="evidence" value="ECO:0007669"/>
    <property type="project" value="UniProtKB-SubCell"/>
</dbReference>
<feature type="domain" description="MacB-like periplasmic core" evidence="8">
    <location>
        <begin position="21"/>
        <end position="247"/>
    </location>
</feature>
<feature type="transmembrane region" description="Helical" evidence="6">
    <location>
        <begin position="705"/>
        <end position="735"/>
    </location>
</feature>
<feature type="transmembrane region" description="Helical" evidence="6">
    <location>
        <begin position="429"/>
        <end position="448"/>
    </location>
</feature>
<dbReference type="InterPro" id="IPR025857">
    <property type="entry name" value="MacB_PCD"/>
</dbReference>
<evidence type="ECO:0000259" key="7">
    <source>
        <dbReference type="Pfam" id="PF02687"/>
    </source>
</evidence>
<keyword evidence="4 6" id="KW-1133">Transmembrane helix</keyword>
<dbReference type="AlphaFoldDB" id="A0A238YZ36"/>
<keyword evidence="3 6" id="KW-0812">Transmembrane</keyword>
<keyword evidence="9" id="KW-0449">Lipoprotein</keyword>
<dbReference type="Pfam" id="PF12704">
    <property type="entry name" value="MacB_PCD"/>
    <property type="match status" value="1"/>
</dbReference>
<dbReference type="PROSITE" id="PS51257">
    <property type="entry name" value="PROKAR_LIPOPROTEIN"/>
    <property type="match status" value="1"/>
</dbReference>
<dbReference type="GO" id="GO:0022857">
    <property type="term" value="F:transmembrane transporter activity"/>
    <property type="evidence" value="ECO:0007669"/>
    <property type="project" value="TreeGrafter"/>
</dbReference>
<dbReference type="Pfam" id="PF02687">
    <property type="entry name" value="FtsX"/>
    <property type="match status" value="2"/>
</dbReference>
<dbReference type="Proteomes" id="UP000198379">
    <property type="component" value="Unassembled WGS sequence"/>
</dbReference>
<dbReference type="InterPro" id="IPR003838">
    <property type="entry name" value="ABC3_permease_C"/>
</dbReference>
<feature type="transmembrane region" description="Helical" evidence="6">
    <location>
        <begin position="382"/>
        <end position="402"/>
    </location>
</feature>
<evidence type="ECO:0000256" key="1">
    <source>
        <dbReference type="ARBA" id="ARBA00004651"/>
    </source>
</evidence>
<feature type="transmembrane region" description="Helical" evidence="6">
    <location>
        <begin position="343"/>
        <end position="362"/>
    </location>
</feature>
<dbReference type="InterPro" id="IPR050250">
    <property type="entry name" value="Macrolide_Exporter_MacB"/>
</dbReference>
<evidence type="ECO:0000256" key="2">
    <source>
        <dbReference type="ARBA" id="ARBA00022475"/>
    </source>
</evidence>
<evidence type="ECO:0000256" key="3">
    <source>
        <dbReference type="ARBA" id="ARBA00022692"/>
    </source>
</evidence>